<keyword evidence="2" id="KW-1185">Reference proteome</keyword>
<accession>A0A1J1IE48</accession>
<dbReference type="EMBL" id="CVRI01000047">
    <property type="protein sequence ID" value="CRK98551.1"/>
    <property type="molecule type" value="Genomic_DNA"/>
</dbReference>
<evidence type="ECO:0000313" key="2">
    <source>
        <dbReference type="Proteomes" id="UP000183832"/>
    </source>
</evidence>
<dbReference type="AlphaFoldDB" id="A0A1J1IE48"/>
<proteinExistence type="predicted"/>
<protein>
    <submittedName>
        <fullName evidence="1">CLUMA_CG011902, isoform A</fullName>
    </submittedName>
</protein>
<evidence type="ECO:0000313" key="1">
    <source>
        <dbReference type="EMBL" id="CRK98551.1"/>
    </source>
</evidence>
<sequence length="72" mass="8248">MLNIVDVQRDLKFQVQCEASFNFTTMPHDLKQKKNTNAAIIGQLFSFFLFCPLNKVNTAPIFPLSDVLENLE</sequence>
<dbReference type="Proteomes" id="UP000183832">
    <property type="component" value="Unassembled WGS sequence"/>
</dbReference>
<name>A0A1J1IE48_9DIPT</name>
<gene>
    <name evidence="1" type="ORF">CLUMA_CG011902</name>
</gene>
<organism evidence="1 2">
    <name type="scientific">Clunio marinus</name>
    <dbReference type="NCBI Taxonomy" id="568069"/>
    <lineage>
        <taxon>Eukaryota</taxon>
        <taxon>Metazoa</taxon>
        <taxon>Ecdysozoa</taxon>
        <taxon>Arthropoda</taxon>
        <taxon>Hexapoda</taxon>
        <taxon>Insecta</taxon>
        <taxon>Pterygota</taxon>
        <taxon>Neoptera</taxon>
        <taxon>Endopterygota</taxon>
        <taxon>Diptera</taxon>
        <taxon>Nematocera</taxon>
        <taxon>Chironomoidea</taxon>
        <taxon>Chironomidae</taxon>
        <taxon>Clunio</taxon>
    </lineage>
</organism>
<reference evidence="1 2" key="1">
    <citation type="submission" date="2015-04" db="EMBL/GenBank/DDBJ databases">
        <authorList>
            <person name="Syromyatnikov M.Y."/>
            <person name="Popov V.N."/>
        </authorList>
    </citation>
    <scope>NUCLEOTIDE SEQUENCE [LARGE SCALE GENOMIC DNA]</scope>
</reference>